<evidence type="ECO:0000256" key="1">
    <source>
        <dbReference type="SAM" id="Phobius"/>
    </source>
</evidence>
<evidence type="ECO:0008006" key="4">
    <source>
        <dbReference type="Google" id="ProtNLM"/>
    </source>
</evidence>
<sequence length="418" mass="43973">MTVPAVLKADRDSVTGQGRIVLPAALVAILATSAPAIAVALGVWMTQERRACPLWWALPALLCSVLIPDSTVALLALFPVLYWPALSSRDGALFPALSSLLAVAVLWHAGAINPIFCMAGLGAMILLVLGRCALWGEKPGDLGLLRPAILATLMIAAQDEGLTTGARIALEALLLDLTLLVLYVPALRLLPALAILRLPFPPLPGFIVLWLGIHAALGLAAGVQGWSVIGVFVALLIGLISLVDVLTVGRRPEAGVLPVGPAGPAGAVGAIALATILLPLIVFGVFSPVLHHVGGEWVWPFWSLGGGDGAHLRLPAIVLLLGAIWLWLVKSWRVERGLEKAFADLFSGRIQTAQGETGLFEEPAALPWVLRRLIVGGRGRARAMMSLKVGKMPDTRRMAVGLWLVLLALVLAVLGLTS</sequence>
<accession>A0ABQ0IT78</accession>
<feature type="transmembrane region" description="Helical" evidence="1">
    <location>
        <begin position="168"/>
        <end position="190"/>
    </location>
</feature>
<name>A0ABQ0IT78_GLUTH</name>
<comment type="caution">
    <text evidence="2">The sequence shown here is derived from an EMBL/GenBank/DDBJ whole genome shotgun (WGS) entry which is preliminary data.</text>
</comment>
<feature type="transmembrane region" description="Helical" evidence="1">
    <location>
        <begin position="398"/>
        <end position="417"/>
    </location>
</feature>
<keyword evidence="3" id="KW-1185">Reference proteome</keyword>
<feature type="transmembrane region" description="Helical" evidence="1">
    <location>
        <begin position="92"/>
        <end position="109"/>
    </location>
</feature>
<keyword evidence="1" id="KW-0812">Transmembrane</keyword>
<dbReference type="RefSeq" id="WP_007282815.1">
    <property type="nucleotide sequence ID" value="NZ_BASM01000006.1"/>
</dbReference>
<dbReference type="EMBL" id="BASM01000006">
    <property type="protein sequence ID" value="GAD25402.1"/>
    <property type="molecule type" value="Genomic_DNA"/>
</dbReference>
<feature type="transmembrane region" description="Helical" evidence="1">
    <location>
        <begin position="116"/>
        <end position="136"/>
    </location>
</feature>
<keyword evidence="1" id="KW-0472">Membrane</keyword>
<dbReference type="Proteomes" id="UP000018209">
    <property type="component" value="Unassembled WGS sequence"/>
</dbReference>
<protein>
    <recommendedName>
        <fullName evidence="4">NADH:quinone oxidoreductase/Mrp antiporter membrane subunit domain-containing protein</fullName>
    </recommendedName>
</protein>
<feature type="transmembrane region" description="Helical" evidence="1">
    <location>
        <begin position="56"/>
        <end position="80"/>
    </location>
</feature>
<organism evidence="2 3">
    <name type="scientific">Gluconobacter thailandicus NBRC 3257</name>
    <dbReference type="NCBI Taxonomy" id="1381097"/>
    <lineage>
        <taxon>Bacteria</taxon>
        <taxon>Pseudomonadati</taxon>
        <taxon>Pseudomonadota</taxon>
        <taxon>Alphaproteobacteria</taxon>
        <taxon>Acetobacterales</taxon>
        <taxon>Acetobacteraceae</taxon>
        <taxon>Gluconobacter</taxon>
    </lineage>
</organism>
<keyword evidence="1" id="KW-1133">Transmembrane helix</keyword>
<gene>
    <name evidence="2" type="ORF">NBRC3257_0401</name>
</gene>
<feature type="transmembrane region" description="Helical" evidence="1">
    <location>
        <begin position="267"/>
        <end position="290"/>
    </location>
</feature>
<evidence type="ECO:0000313" key="2">
    <source>
        <dbReference type="EMBL" id="GAD25402.1"/>
    </source>
</evidence>
<proteinExistence type="predicted"/>
<feature type="transmembrane region" description="Helical" evidence="1">
    <location>
        <begin position="202"/>
        <end position="220"/>
    </location>
</feature>
<feature type="transmembrane region" description="Helical" evidence="1">
    <location>
        <begin position="226"/>
        <end position="246"/>
    </location>
</feature>
<feature type="transmembrane region" description="Helical" evidence="1">
    <location>
        <begin position="20"/>
        <end position="44"/>
    </location>
</feature>
<evidence type="ECO:0000313" key="3">
    <source>
        <dbReference type="Proteomes" id="UP000018209"/>
    </source>
</evidence>
<feature type="transmembrane region" description="Helical" evidence="1">
    <location>
        <begin position="310"/>
        <end position="329"/>
    </location>
</feature>
<reference evidence="2 3" key="1">
    <citation type="submission" date="2013-08" db="EMBL/GenBank/DDBJ databases">
        <title>Gluconobacter thailandicus NBRC 3257 whole genome sequence.</title>
        <authorList>
            <person name="Matsutani M."/>
            <person name="Yakushi T."/>
            <person name="Matsushita K."/>
        </authorList>
    </citation>
    <scope>NUCLEOTIDE SEQUENCE [LARGE SCALE GENOMIC DNA]</scope>
    <source>
        <strain evidence="2 3">NBRC 3257</strain>
    </source>
</reference>